<proteinExistence type="predicted"/>
<name>A0A6C0HEX5_9ZZZZ</name>
<dbReference type="EMBL" id="MN739944">
    <property type="protein sequence ID" value="QHT79059.1"/>
    <property type="molecule type" value="Genomic_DNA"/>
</dbReference>
<evidence type="ECO:0000313" key="2">
    <source>
        <dbReference type="EMBL" id="QHT79059.1"/>
    </source>
</evidence>
<feature type="region of interest" description="Disordered" evidence="1">
    <location>
        <begin position="832"/>
        <end position="855"/>
    </location>
</feature>
<sequence length="1831" mass="210944">MERTIASLKKTVPLQSFNDDMTISVIIHKDPTQTSPNMITIEGLAPFHTIEDLSRAIWLETKDESLYPKYSFLCTNDEDDSTIVKPAMGIWLDIDQNIIHLPNPNQQSPLQDAFVDSNSGQAKPVQFEQHNRITLEQAYSSIPTFHIYSFSYFLALYNIQQPISEQTWNGILLPYFPSLSSNGPHSMTEEDSKISKQIEIYIEAKKSTINILNLLVENVTPPELITKSISYLSFIWKDKVDGFEGVDTLFYIAPVNEKRPYMRLLTPNSVPLTKLYQQDPHDLPFIKDITLLKTWIQDRSPDSAQNCLFTKILLHNATPPLYATQMLFDDGDAQFILQPPKSIRSIDVNSELANLSETLAEISVDMPYSMDKIEIGKANLTVDLELDHRPSKNLPKLIEGRLESLSTIFQNINVPEGQNKPLFMLRYKAVSNFVKEDSISEYLTYYMNRGKFNQEDIQEKFVPEVAKQFEISQDQARRYIIQYIERRNEIVVADPEKNEFIPLVNTGTDIAIYSQGSTFSFSIYNLKSINDFHRITTILSAIFMVDELTWKELTDSQPESSPEEAENVISGEPIEGEGEAINFFEGEEDDIEEQPKQSNQKQPKPLQVDIDEPKEKIVAYQWFIKRLQELDNTLFAFKSTTGVKNYTSQCAANEDRHPSVLTETQYLKMRKIYETAEAEGKVGFILYGVPNTEETIKEAKGKHEQITVLCYSSEPEKKLNYYLCSEYYCLRDLLPVLKEDWESKIDYNNDPKESESCPFCHGTLITDRKNPKENEYVIQRILKPKSTTKRHLFIGFLGKQHPAGFHLPCCFVKNETILWSDERLKSMRDARKTRQVQTLDSEADRNEQQDESIQENLQSRTQQIINYDLIRYRINREYVLSSEKYPLEPGNIGLLNLSLDSYFGQNSELLVHRPTIKQEFKSTTRGMFRIGVLNRTVLLNNSLFAALAPLLGKNTVEEVIRHFTELIIPRIFINLNFGNLLLEFFDPTDKEPDRTRLANWVRTHLQIYKQGSEFELSRFYRSYHRFKAYIKDPKQKKQLRHFIHALAEPNVLVPNGLTLITLEYKGDPREKNTPIDVKCPSLGYNTERYGSNMVGFLTYHSSGIWEPLMYIDRIQKKNTAPIQQEGYYIVSSNQIVAESFPSQIRERYKEFITECRSSYRGAFTYQTGVDSRTLLPVSQALELLESIPSYSLVGIVRDSYNHLVAISIRKEKDISEILVPVVDDGNLFHFNTSLHIHIGIQTMDLASANTVEEFYTNIIMPIFVPISSIYQIEAFLANSENQVFAYRLGDTKGRINLPCTTNIKELQTPIEINNNFQFEYLLNREIIFNDGREDSEFKKSPFLIQKELLENIYEHFRLSFSNWIAIEKNASDLRDKIRQLIERRDIPSFEKIRRLELELSPKLANWFYPDPNPFSPEPTFIRSDCYDIKDKKERCNGYCTFNNGSCKIHIPQMVQVNENLTKIDTIRYLLLRLFDEIIRIPSRSYELLKKGVRRVQVPTTNIHIKDQWIIPENVPAWYTLLQGSIKSVHEEPLYYEEFSRQVEADEEVPQIHIVELPEPIKKVLPQQSISKLSLRIVGSPEDRSGAILRYFGIPSQTNNNNKDSLSNQLIIQIVKKLNKPVVQILINTKPISFFGKSKSFETLKELCVVIIPDFEEGPAIFVTNDTMSEFIPSEYIQGQIFKSIEKIRRVKIKNQVVETVKEQGPVQGPVQTPVQAPRLRILPIGSQKPPVQTPVQAPRLRILPIGSQKPPVQTPQITEQEEISSPYESPKSEPEPEPVPEPTLVSRLLSMVTNSSQQPPEAPAEPLPERLITRSYKIKPSSSLPQTSVPK</sequence>
<feature type="region of interest" description="Disordered" evidence="1">
    <location>
        <begin position="589"/>
        <end position="608"/>
    </location>
</feature>
<organism evidence="2">
    <name type="scientific">viral metagenome</name>
    <dbReference type="NCBI Taxonomy" id="1070528"/>
    <lineage>
        <taxon>unclassified sequences</taxon>
        <taxon>metagenomes</taxon>
        <taxon>organismal metagenomes</taxon>
    </lineage>
</organism>
<feature type="compositionally biased region" description="Low complexity" evidence="1">
    <location>
        <begin position="596"/>
        <end position="607"/>
    </location>
</feature>
<feature type="region of interest" description="Disordered" evidence="1">
    <location>
        <begin position="1741"/>
        <end position="1810"/>
    </location>
</feature>
<evidence type="ECO:0000256" key="1">
    <source>
        <dbReference type="SAM" id="MobiDB-lite"/>
    </source>
</evidence>
<accession>A0A6C0HEX5</accession>
<protein>
    <submittedName>
        <fullName evidence="2">Uncharacterized protein</fullName>
    </submittedName>
</protein>
<reference evidence="2" key="1">
    <citation type="journal article" date="2020" name="Nature">
        <title>Giant virus diversity and host interactions through global metagenomics.</title>
        <authorList>
            <person name="Schulz F."/>
            <person name="Roux S."/>
            <person name="Paez-Espino D."/>
            <person name="Jungbluth S."/>
            <person name="Walsh D.A."/>
            <person name="Denef V.J."/>
            <person name="McMahon K.D."/>
            <person name="Konstantinidis K.T."/>
            <person name="Eloe-Fadrosh E.A."/>
            <person name="Kyrpides N.C."/>
            <person name="Woyke T."/>
        </authorList>
    </citation>
    <scope>NUCLEOTIDE SEQUENCE</scope>
    <source>
        <strain evidence="2">GVMAG-M-3300023179-97</strain>
    </source>
</reference>